<gene>
    <name evidence="4" type="ORF">EC580_03400</name>
</gene>
<dbReference type="InterPro" id="IPR036705">
    <property type="entry name" value="Ribosyl_crysJ1_sf"/>
</dbReference>
<evidence type="ECO:0000256" key="1">
    <source>
        <dbReference type="ARBA" id="ARBA00010702"/>
    </source>
</evidence>
<dbReference type="InterPro" id="IPR005502">
    <property type="entry name" value="Ribosyl_crysJ1"/>
</dbReference>
<accession>A0A3M8RHP2</accession>
<dbReference type="Pfam" id="PF03747">
    <property type="entry name" value="ADP_ribosyl_GH"/>
    <property type="match status" value="1"/>
</dbReference>
<dbReference type="GO" id="GO:0016787">
    <property type="term" value="F:hydrolase activity"/>
    <property type="evidence" value="ECO:0007669"/>
    <property type="project" value="UniProtKB-KW"/>
</dbReference>
<comment type="similarity">
    <text evidence="1">Belongs to the ADP-ribosylglycohydrolase family.</text>
</comment>
<keyword evidence="3" id="KW-0479">Metal-binding</keyword>
<dbReference type="PANTHER" id="PTHR16222:SF24">
    <property type="entry name" value="ADP-RIBOSYLHYDROLASE ARH3"/>
    <property type="match status" value="1"/>
</dbReference>
<organism evidence="4">
    <name type="scientific">Acidithiobacillus sulfuriphilus</name>
    <dbReference type="NCBI Taxonomy" id="1867749"/>
    <lineage>
        <taxon>Bacteria</taxon>
        <taxon>Pseudomonadati</taxon>
        <taxon>Pseudomonadota</taxon>
        <taxon>Acidithiobacillia</taxon>
        <taxon>Acidithiobacillales</taxon>
        <taxon>Acidithiobacillaceae</taxon>
        <taxon>Acidithiobacillus</taxon>
    </lineage>
</organism>
<dbReference type="OrthoDB" id="5297797at2"/>
<comment type="caution">
    <text evidence="4">The sequence shown here is derived from an EMBL/GenBank/DDBJ whole genome shotgun (WGS) entry which is preliminary data.</text>
</comment>
<dbReference type="GO" id="GO:0046872">
    <property type="term" value="F:metal ion binding"/>
    <property type="evidence" value="ECO:0007669"/>
    <property type="project" value="UniProtKB-KW"/>
</dbReference>
<sequence>MIQQRAAGAIMGALIGDALGLGCHWYYDLDEMRRDCGAWVDGYLSPRPGRYHEGMRAGEPSQSAILLRMLLHSVLAHGEYSEADFTRRLDEDLFPQLDGTPFCGPGGYTNQSIREAWRRRVREGRSWQDCAGHADTTEGAERAIVLAALHARRPRRVAEAVSSHVALTQGDEAIIAMSTAYNIVLSQLIAGQRLGPDLVPALLGLVHDGELPFHAVTRQNLQPPRPGEGEAARAGTFASPDALLLPHYAAIAARDPGIRIEPAWKAALVYGLPCAIYQQLPAAYYLASRFADDYESAILHAINGGGQNMSRAMLTGALVGAQVGLDAIPRRFIDGLMDGERLCEEALALGALAGRE</sequence>
<comment type="cofactor">
    <cofactor evidence="3">
        <name>Mg(2+)</name>
        <dbReference type="ChEBI" id="CHEBI:18420"/>
    </cofactor>
    <text evidence="3">Binds 2 magnesium ions per subunit.</text>
</comment>
<feature type="binding site" evidence="3">
    <location>
        <position position="310"/>
    </location>
    <ligand>
        <name>Mg(2+)</name>
        <dbReference type="ChEBI" id="CHEBI:18420"/>
        <label>1</label>
    </ligand>
</feature>
<dbReference type="Gene3D" id="1.10.4080.10">
    <property type="entry name" value="ADP-ribosylation/Crystallin J1"/>
    <property type="match status" value="1"/>
</dbReference>
<proteinExistence type="inferred from homology"/>
<evidence type="ECO:0000256" key="3">
    <source>
        <dbReference type="PIRSR" id="PIRSR605502-1"/>
    </source>
</evidence>
<dbReference type="EMBL" id="RIZI01000125">
    <property type="protein sequence ID" value="RNF68129.1"/>
    <property type="molecule type" value="Genomic_DNA"/>
</dbReference>
<evidence type="ECO:0000313" key="4">
    <source>
        <dbReference type="EMBL" id="RNF68129.1"/>
    </source>
</evidence>
<name>A0A3M8RHP2_9PROT</name>
<dbReference type="RefSeq" id="WP_123102196.1">
    <property type="nucleotide sequence ID" value="NZ_CP127527.1"/>
</dbReference>
<protein>
    <submittedName>
        <fullName evidence="4">ADP-ribosylglycohydrolase family protein</fullName>
    </submittedName>
</protein>
<keyword evidence="2 4" id="KW-0378">Hydrolase</keyword>
<keyword evidence="3" id="KW-0460">Magnesium</keyword>
<feature type="binding site" evidence="3">
    <location>
        <position position="61"/>
    </location>
    <ligand>
        <name>Mg(2+)</name>
        <dbReference type="ChEBI" id="CHEBI:18420"/>
        <label>1</label>
    </ligand>
</feature>
<dbReference type="AlphaFoldDB" id="A0A3M8RHP2"/>
<dbReference type="InterPro" id="IPR050792">
    <property type="entry name" value="ADP-ribosylglycohydrolase"/>
</dbReference>
<dbReference type="PANTHER" id="PTHR16222">
    <property type="entry name" value="ADP-RIBOSYLGLYCOHYDROLASE"/>
    <property type="match status" value="1"/>
</dbReference>
<dbReference type="SUPFAM" id="SSF101478">
    <property type="entry name" value="ADP-ribosylglycohydrolase"/>
    <property type="match status" value="1"/>
</dbReference>
<evidence type="ECO:0000256" key="2">
    <source>
        <dbReference type="ARBA" id="ARBA00022801"/>
    </source>
</evidence>
<reference evidence="4" key="1">
    <citation type="submission" date="2018-10" db="EMBL/GenBank/DDBJ databases">
        <title>Acidithiobacillus sulfuriphilus sp. nov.: an extremely acidophilic sulfur-oxidizing chemolithotroph isolated from a neutral pH environment.</title>
        <authorList>
            <person name="Falagan C."/>
            <person name="Moya-Beltran A."/>
            <person name="Quatrini R."/>
            <person name="Johnson D.B."/>
        </authorList>
    </citation>
    <scope>NUCLEOTIDE SEQUENCE [LARGE SCALE GENOMIC DNA]</scope>
    <source>
        <strain evidence="4">CJ-2</strain>
    </source>
</reference>